<evidence type="ECO:0000256" key="8">
    <source>
        <dbReference type="ARBA" id="ARBA00023040"/>
    </source>
</evidence>
<keyword evidence="3" id="KW-0597">Phosphoprotein</keyword>
<feature type="transmembrane region" description="Helical" evidence="17">
    <location>
        <begin position="505"/>
        <end position="530"/>
    </location>
</feature>
<evidence type="ECO:0000313" key="19">
    <source>
        <dbReference type="EMBL" id="EDV29068.1"/>
    </source>
</evidence>
<evidence type="ECO:0000256" key="2">
    <source>
        <dbReference type="ARBA" id="ARBA00022475"/>
    </source>
</evidence>
<evidence type="ECO:0000256" key="9">
    <source>
        <dbReference type="ARBA" id="ARBA00023054"/>
    </source>
</evidence>
<keyword evidence="15" id="KW-0628">Postsynaptic cell membrane</keyword>
<feature type="domain" description="G-protein coupled receptors family 3 profile" evidence="18">
    <location>
        <begin position="551"/>
        <end position="745"/>
    </location>
</feature>
<dbReference type="RefSeq" id="XP_002108270.1">
    <property type="nucleotide sequence ID" value="XM_002108234.1"/>
</dbReference>
<dbReference type="OrthoDB" id="10056676at2759"/>
<organism evidence="19 20">
    <name type="scientific">Trichoplax adhaerens</name>
    <name type="common">Trichoplax reptans</name>
    <dbReference type="NCBI Taxonomy" id="10228"/>
    <lineage>
        <taxon>Eukaryota</taxon>
        <taxon>Metazoa</taxon>
        <taxon>Placozoa</taxon>
        <taxon>Uniplacotomia</taxon>
        <taxon>Trichoplacea</taxon>
        <taxon>Trichoplacidae</taxon>
        <taxon>Trichoplax</taxon>
    </lineage>
</organism>
<sequence>MVGAISSVNNYMQQPHNILQHLHSYPSTYIPEIAKIPYYIMKLNFTIFLLLHMSIDSCCKSDKIDLYLGGFFPIDNFEWNASGLLPVSQMAIDDINSRDDILPNYRLNLIVRDTKAVATLGVKILFDFIQLPPTKIMLLGSGFTRVTSAIAGVAKYFNLIQINSCAYFVINPWHLQQFSTLFVRIWLIHCTLAGVNNVYSTERLLSELHRAKIEVIAEEGLITGTNSSRQIKILKKSDARIIIAYLQEEDAIEVFCQAYKHQMYGPNYVWIIPNYFSNTFWSKATKFKYVDCTPEEIAISANYSLSISFAAINVVTNKTISGMSISQVPELYKGEQCLRYGEHISANDQHADLETPNNFNIRYNNWPTIVNQTYYPNSYAAFAYDSIWAEAMAMNNSIKRLAELNRTLEDFHYGDREMSRILKEEMYNLNFSGISNIVQFDTFGDVHPHVTYLVQYQGNVKRTVATILPKEKRVDFFTTPPNVIRWAGAGPPVDRIKLKQVDTRLPLHVFIIMAALSCLAIILTIVFMIYNNKYRNASSNIISGTISIISSATLCMLAPWLTIIGFATVSGSMFAKTYRAYKILTSRKRINPIHDYHLYGIVTVLILMETMVLTTWTVMDPMKPEYRILPRQTSPNNSFIILVPRLLECSCKNFVIWLAIILTLNAFVLIFGAFLAYEARNIKLSVMNESKQIALCIYNVALLCIIVIPISFFLPNTSGETYIASSGLILYCTTTTTCIFFIPKIKYKHDVVYPNGRFFSVGDKSTNTKIDS</sequence>
<dbReference type="GO" id="GO:0045211">
    <property type="term" value="C:postsynaptic membrane"/>
    <property type="evidence" value="ECO:0007669"/>
    <property type="project" value="UniProtKB-SubCell"/>
</dbReference>
<evidence type="ECO:0000256" key="16">
    <source>
        <dbReference type="ARBA" id="ARBA00034104"/>
    </source>
</evidence>
<evidence type="ECO:0000256" key="4">
    <source>
        <dbReference type="ARBA" id="ARBA00022692"/>
    </source>
</evidence>
<evidence type="ECO:0000256" key="14">
    <source>
        <dbReference type="ARBA" id="ARBA00023224"/>
    </source>
</evidence>
<evidence type="ECO:0000256" key="11">
    <source>
        <dbReference type="ARBA" id="ARBA00023157"/>
    </source>
</evidence>
<keyword evidence="20" id="KW-1185">Reference proteome</keyword>
<dbReference type="PhylomeDB" id="B3RJ58"/>
<dbReference type="InParanoid" id="B3RJ58"/>
<keyword evidence="13" id="KW-0325">Glycoprotein</keyword>
<feature type="transmembrane region" description="Helical" evidence="17">
    <location>
        <begin position="542"/>
        <end position="575"/>
    </location>
</feature>
<keyword evidence="2" id="KW-1003">Cell membrane</keyword>
<keyword evidence="14" id="KW-0807">Transducer</keyword>
<accession>B3RJ58</accession>
<feature type="transmembrane region" description="Helical" evidence="17">
    <location>
        <begin position="721"/>
        <end position="742"/>
    </location>
</feature>
<dbReference type="InterPro" id="IPR028082">
    <property type="entry name" value="Peripla_BP_I"/>
</dbReference>
<keyword evidence="9" id="KW-0175">Coiled coil</keyword>
<keyword evidence="12" id="KW-0675">Receptor</keyword>
<dbReference type="PANTHER" id="PTHR10519:SF20">
    <property type="entry name" value="G-PROTEIN COUPLED RECEPTOR 156-RELATED"/>
    <property type="match status" value="1"/>
</dbReference>
<dbReference type="AlphaFoldDB" id="B3RJ58"/>
<dbReference type="KEGG" id="tad:TRIADDRAFT_52579"/>
<keyword evidence="10 17" id="KW-0472">Membrane</keyword>
<comment type="subcellular location">
    <subcellularLocation>
        <location evidence="16">Postsynaptic cell membrane</location>
        <topology evidence="16">Multi-pass membrane protein</topology>
    </subcellularLocation>
</comment>
<keyword evidence="6 17" id="KW-1133">Transmembrane helix</keyword>
<keyword evidence="7" id="KW-0770">Synapse</keyword>
<protein>
    <recommendedName>
        <fullName evidence="18">G-protein coupled receptors family 3 profile domain-containing protein</fullName>
    </recommendedName>
</protein>
<keyword evidence="8" id="KW-0297">G-protein coupled receptor</keyword>
<keyword evidence="5" id="KW-0732">Signal</keyword>
<evidence type="ECO:0000256" key="17">
    <source>
        <dbReference type="SAM" id="Phobius"/>
    </source>
</evidence>
<dbReference type="Gene3D" id="3.40.50.2300">
    <property type="match status" value="3"/>
</dbReference>
<evidence type="ECO:0000256" key="3">
    <source>
        <dbReference type="ARBA" id="ARBA00022553"/>
    </source>
</evidence>
<dbReference type="GO" id="GO:0007214">
    <property type="term" value="P:gamma-aminobutyric acid signaling pathway"/>
    <property type="evidence" value="ECO:0000318"/>
    <property type="project" value="GO_Central"/>
</dbReference>
<dbReference type="CDD" id="cd15047">
    <property type="entry name" value="7tmC_GABA-B-like"/>
    <property type="match status" value="1"/>
</dbReference>
<evidence type="ECO:0000256" key="6">
    <source>
        <dbReference type="ARBA" id="ARBA00022989"/>
    </source>
</evidence>
<dbReference type="OMA" id="IQINSCA"/>
<dbReference type="GO" id="GO:0004965">
    <property type="term" value="F:G protein-coupled GABA receptor activity"/>
    <property type="evidence" value="ECO:0000318"/>
    <property type="project" value="GO_Central"/>
</dbReference>
<dbReference type="PRINTS" id="PR01176">
    <property type="entry name" value="GABABRECEPTR"/>
</dbReference>
<evidence type="ECO:0000256" key="1">
    <source>
        <dbReference type="ARBA" id="ARBA00008991"/>
    </source>
</evidence>
<evidence type="ECO:0000256" key="15">
    <source>
        <dbReference type="ARBA" id="ARBA00023257"/>
    </source>
</evidence>
<evidence type="ECO:0000256" key="10">
    <source>
        <dbReference type="ARBA" id="ARBA00023136"/>
    </source>
</evidence>
<dbReference type="InterPro" id="IPR002455">
    <property type="entry name" value="GPCR3_GABA-B"/>
</dbReference>
<evidence type="ECO:0000256" key="7">
    <source>
        <dbReference type="ARBA" id="ARBA00023018"/>
    </source>
</evidence>
<dbReference type="PROSITE" id="PS50259">
    <property type="entry name" value="G_PROTEIN_RECEP_F3_4"/>
    <property type="match status" value="1"/>
</dbReference>
<dbReference type="SUPFAM" id="SSF53822">
    <property type="entry name" value="Periplasmic binding protein-like I"/>
    <property type="match status" value="1"/>
</dbReference>
<keyword evidence="4 17" id="KW-0812">Transmembrane</keyword>
<dbReference type="InterPro" id="IPR017978">
    <property type="entry name" value="GPCR_3_C"/>
</dbReference>
<dbReference type="GeneID" id="6749485"/>
<evidence type="ECO:0000256" key="13">
    <source>
        <dbReference type="ARBA" id="ARBA00023180"/>
    </source>
</evidence>
<dbReference type="PANTHER" id="PTHR10519">
    <property type="entry name" value="GABA-B RECEPTOR"/>
    <property type="match status" value="1"/>
</dbReference>
<keyword evidence="11" id="KW-1015">Disulfide bond</keyword>
<dbReference type="FunFam" id="3.40.50.2300:FF:000379">
    <property type="entry name" value="Gamma-aminobutyric acid B receptor"/>
    <property type="match status" value="1"/>
</dbReference>
<dbReference type="HOGENOM" id="CLU_005240_2_0_1"/>
<dbReference type="EMBL" id="DS985241">
    <property type="protein sequence ID" value="EDV29068.1"/>
    <property type="molecule type" value="Genomic_DNA"/>
</dbReference>
<feature type="transmembrane region" description="Helical" evidence="17">
    <location>
        <begin position="654"/>
        <end position="677"/>
    </location>
</feature>
<evidence type="ECO:0000256" key="12">
    <source>
        <dbReference type="ARBA" id="ARBA00023170"/>
    </source>
</evidence>
<reference evidence="19 20" key="1">
    <citation type="journal article" date="2008" name="Nature">
        <title>The Trichoplax genome and the nature of placozoans.</title>
        <authorList>
            <person name="Srivastava M."/>
            <person name="Begovic E."/>
            <person name="Chapman J."/>
            <person name="Putnam N.H."/>
            <person name="Hellsten U."/>
            <person name="Kawashima T."/>
            <person name="Kuo A."/>
            <person name="Mitros T."/>
            <person name="Salamov A."/>
            <person name="Carpenter M.L."/>
            <person name="Signorovitch A.Y."/>
            <person name="Moreno M.A."/>
            <person name="Kamm K."/>
            <person name="Grimwood J."/>
            <person name="Schmutz J."/>
            <person name="Shapiro H."/>
            <person name="Grigoriev I.V."/>
            <person name="Buss L.W."/>
            <person name="Schierwater B."/>
            <person name="Dellaporta S.L."/>
            <person name="Rokhsar D.S."/>
        </authorList>
    </citation>
    <scope>NUCLEOTIDE SEQUENCE [LARGE SCALE GENOMIC DNA]</scope>
    <source>
        <strain evidence="19 20">Grell-BS-1999</strain>
    </source>
</reference>
<dbReference type="Pfam" id="PF01094">
    <property type="entry name" value="ANF_receptor"/>
    <property type="match status" value="2"/>
</dbReference>
<proteinExistence type="inferred from homology"/>
<dbReference type="PRINTS" id="PR01177">
    <property type="entry name" value="GABAB1RECPTR"/>
</dbReference>
<gene>
    <name evidence="19" type="ORF">TRIADDRAFT_52579</name>
</gene>
<dbReference type="GO" id="GO:0038039">
    <property type="term" value="C:G protein-coupled receptor heterodimeric complex"/>
    <property type="evidence" value="ECO:0000318"/>
    <property type="project" value="GO_Central"/>
</dbReference>
<dbReference type="Pfam" id="PF00003">
    <property type="entry name" value="7tm_3"/>
    <property type="match status" value="1"/>
</dbReference>
<evidence type="ECO:0000256" key="5">
    <source>
        <dbReference type="ARBA" id="ARBA00022729"/>
    </source>
</evidence>
<dbReference type="CDD" id="cd06366">
    <property type="entry name" value="PBP1_GABAb_receptor"/>
    <property type="match status" value="1"/>
</dbReference>
<feature type="transmembrane region" description="Helical" evidence="17">
    <location>
        <begin position="596"/>
        <end position="619"/>
    </location>
</feature>
<feature type="transmembrane region" description="Helical" evidence="17">
    <location>
        <begin position="697"/>
        <end position="715"/>
    </location>
</feature>
<evidence type="ECO:0000259" key="18">
    <source>
        <dbReference type="PROSITE" id="PS50259"/>
    </source>
</evidence>
<dbReference type="FunFam" id="3.40.50.2300:FF:000072">
    <property type="entry name" value="Gamma-aminobutyric acid type B receptor subunit 2"/>
    <property type="match status" value="1"/>
</dbReference>
<name>B3RJ58_TRIAD</name>
<evidence type="ECO:0000313" key="20">
    <source>
        <dbReference type="Proteomes" id="UP000009022"/>
    </source>
</evidence>
<dbReference type="eggNOG" id="KOG1055">
    <property type="taxonomic scope" value="Eukaryota"/>
</dbReference>
<dbReference type="Proteomes" id="UP000009022">
    <property type="component" value="Unassembled WGS sequence"/>
</dbReference>
<dbReference type="STRING" id="10228.B3RJ58"/>
<dbReference type="CTD" id="6749485"/>
<comment type="similarity">
    <text evidence="1">Belongs to the G-protein coupled receptor 3 family. GABA-B receptor subfamily.</text>
</comment>
<dbReference type="InterPro" id="IPR001828">
    <property type="entry name" value="ANF_lig-bd_rcpt"/>
</dbReference>